<name>A0A2W5WQD8_9MICO</name>
<organism evidence="1 2">
    <name type="scientific">Xylanimonas oleitrophica</name>
    <dbReference type="NCBI Taxonomy" id="2607479"/>
    <lineage>
        <taxon>Bacteria</taxon>
        <taxon>Bacillati</taxon>
        <taxon>Actinomycetota</taxon>
        <taxon>Actinomycetes</taxon>
        <taxon>Micrococcales</taxon>
        <taxon>Promicromonosporaceae</taxon>
        <taxon>Xylanimonas</taxon>
    </lineage>
</organism>
<proteinExistence type="predicted"/>
<dbReference type="Pfam" id="PF11209">
    <property type="entry name" value="LmeA"/>
    <property type="match status" value="1"/>
</dbReference>
<comment type="caution">
    <text evidence="1">The sequence shown here is derived from an EMBL/GenBank/DDBJ whole genome shotgun (WGS) entry which is preliminary data.</text>
</comment>
<sequence>MTPERKDGVRTLAALLVALVLLAGVAVVVDRGVAWSAERGLAGAVALGGSDVSGAEVDIHGFPFLTQLAAGELGHVTAALGAGTFGGYTVSDVRMDARGVEPRVPYRVDEVRVDGLLSRDSLARLLSARLDREVAVEPGESPEALAVSTTVPVLGVEVGVEAQVVPTVLDGGAIGVDVLSFSLAGAAVDADSLPAGLGAALGDVTVPVDLPDGVGLRSVAVEPGGVRLHVEGEQVALSRLRIGG</sequence>
<dbReference type="RefSeq" id="WP_111251036.1">
    <property type="nucleotide sequence ID" value="NZ_QKWH01000006.1"/>
</dbReference>
<evidence type="ECO:0000313" key="1">
    <source>
        <dbReference type="EMBL" id="PZR52903.1"/>
    </source>
</evidence>
<dbReference type="InterPro" id="IPR021373">
    <property type="entry name" value="DUF2993"/>
</dbReference>
<accession>A0A2W5WQD8</accession>
<reference evidence="1 2" key="1">
    <citation type="submission" date="2018-06" db="EMBL/GenBank/DDBJ databases">
        <title>Whole genome sequencing of a novel hydrocarbon degrading bacterial strain, PW21 isolated from oil contaminated produced water sample.</title>
        <authorList>
            <person name="Nagkirti P."/>
            <person name="Shaikh A."/>
            <person name="Gowdaman V."/>
            <person name="Engineer A.E."/>
            <person name="Dagar S."/>
            <person name="Dhakephalkar P.K."/>
        </authorList>
    </citation>
    <scope>NUCLEOTIDE SEQUENCE [LARGE SCALE GENOMIC DNA]</scope>
    <source>
        <strain evidence="1 2">PW21</strain>
    </source>
</reference>
<gene>
    <name evidence="1" type="ORF">DNL40_09600</name>
</gene>
<evidence type="ECO:0008006" key="3">
    <source>
        <dbReference type="Google" id="ProtNLM"/>
    </source>
</evidence>
<protein>
    <recommendedName>
        <fullName evidence="3">DUF2993 domain-containing protein</fullName>
    </recommendedName>
</protein>
<dbReference type="Proteomes" id="UP000248783">
    <property type="component" value="Unassembled WGS sequence"/>
</dbReference>
<keyword evidence="2" id="KW-1185">Reference proteome</keyword>
<dbReference type="EMBL" id="QKWH01000006">
    <property type="protein sequence ID" value="PZR52903.1"/>
    <property type="molecule type" value="Genomic_DNA"/>
</dbReference>
<dbReference type="AlphaFoldDB" id="A0A2W5WQD8"/>
<evidence type="ECO:0000313" key="2">
    <source>
        <dbReference type="Proteomes" id="UP000248783"/>
    </source>
</evidence>